<gene>
    <name evidence="2" type="ORF">PISMIDRAFT_46654</name>
</gene>
<dbReference type="Proteomes" id="UP000054018">
    <property type="component" value="Unassembled WGS sequence"/>
</dbReference>
<sequence>ILPAISLDGVLHLDVQAESWKGATFYRFMDALLDSMNPFPQLNSVVVMDNASIHHSPELRELVE</sequence>
<dbReference type="Pfam" id="PF13358">
    <property type="entry name" value="DDE_3"/>
    <property type="match status" value="1"/>
</dbReference>
<reference evidence="3" key="2">
    <citation type="submission" date="2015-01" db="EMBL/GenBank/DDBJ databases">
        <title>Evolutionary Origins and Diversification of the Mycorrhizal Mutualists.</title>
        <authorList>
            <consortium name="DOE Joint Genome Institute"/>
            <consortium name="Mycorrhizal Genomics Consortium"/>
            <person name="Kohler A."/>
            <person name="Kuo A."/>
            <person name="Nagy L.G."/>
            <person name="Floudas D."/>
            <person name="Copeland A."/>
            <person name="Barry K.W."/>
            <person name="Cichocki N."/>
            <person name="Veneault-Fourrey C."/>
            <person name="LaButti K."/>
            <person name="Lindquist E.A."/>
            <person name="Lipzen A."/>
            <person name="Lundell T."/>
            <person name="Morin E."/>
            <person name="Murat C."/>
            <person name="Riley R."/>
            <person name="Ohm R."/>
            <person name="Sun H."/>
            <person name="Tunlid A."/>
            <person name="Henrissat B."/>
            <person name="Grigoriev I.V."/>
            <person name="Hibbett D.S."/>
            <person name="Martin F."/>
        </authorList>
    </citation>
    <scope>NUCLEOTIDE SEQUENCE [LARGE SCALE GENOMIC DNA]</scope>
    <source>
        <strain evidence="3">441</strain>
    </source>
</reference>
<evidence type="ECO:0000259" key="1">
    <source>
        <dbReference type="Pfam" id="PF13358"/>
    </source>
</evidence>
<evidence type="ECO:0000313" key="3">
    <source>
        <dbReference type="Proteomes" id="UP000054018"/>
    </source>
</evidence>
<proteinExistence type="predicted"/>
<dbReference type="HOGENOM" id="CLU_188058_0_1_1"/>
<dbReference type="OrthoDB" id="2142724at2759"/>
<dbReference type="AlphaFoldDB" id="A0A0C9YHK4"/>
<dbReference type="STRING" id="765257.A0A0C9YHK4"/>
<keyword evidence="3" id="KW-1185">Reference proteome</keyword>
<protein>
    <submittedName>
        <fullName evidence="2">Unplaced genomic scaffold scaffold_32, whole genome shotgun sequence</fullName>
    </submittedName>
</protein>
<organism evidence="2 3">
    <name type="scientific">Pisolithus microcarpus 441</name>
    <dbReference type="NCBI Taxonomy" id="765257"/>
    <lineage>
        <taxon>Eukaryota</taxon>
        <taxon>Fungi</taxon>
        <taxon>Dikarya</taxon>
        <taxon>Basidiomycota</taxon>
        <taxon>Agaricomycotina</taxon>
        <taxon>Agaricomycetes</taxon>
        <taxon>Agaricomycetidae</taxon>
        <taxon>Boletales</taxon>
        <taxon>Sclerodermatineae</taxon>
        <taxon>Pisolithaceae</taxon>
        <taxon>Pisolithus</taxon>
    </lineage>
</organism>
<reference evidence="2 3" key="1">
    <citation type="submission" date="2014-04" db="EMBL/GenBank/DDBJ databases">
        <authorList>
            <consortium name="DOE Joint Genome Institute"/>
            <person name="Kuo A."/>
            <person name="Kohler A."/>
            <person name="Costa M.D."/>
            <person name="Nagy L.G."/>
            <person name="Floudas D."/>
            <person name="Copeland A."/>
            <person name="Barry K.W."/>
            <person name="Cichocki N."/>
            <person name="Veneault-Fourrey C."/>
            <person name="LaButti K."/>
            <person name="Lindquist E.A."/>
            <person name="Lipzen A."/>
            <person name="Lundell T."/>
            <person name="Morin E."/>
            <person name="Murat C."/>
            <person name="Sun H."/>
            <person name="Tunlid A."/>
            <person name="Henrissat B."/>
            <person name="Grigoriev I.V."/>
            <person name="Hibbett D.S."/>
            <person name="Martin F."/>
            <person name="Nordberg H.P."/>
            <person name="Cantor M.N."/>
            <person name="Hua S.X."/>
        </authorList>
    </citation>
    <scope>NUCLEOTIDE SEQUENCE [LARGE SCALE GENOMIC DNA]</scope>
    <source>
        <strain evidence="2 3">441</strain>
    </source>
</reference>
<dbReference type="EMBL" id="KN833716">
    <property type="protein sequence ID" value="KIK24465.1"/>
    <property type="molecule type" value="Genomic_DNA"/>
</dbReference>
<accession>A0A0C9YHK4</accession>
<feature type="non-terminal residue" evidence="2">
    <location>
        <position position="1"/>
    </location>
</feature>
<evidence type="ECO:0000313" key="2">
    <source>
        <dbReference type="EMBL" id="KIK24465.1"/>
    </source>
</evidence>
<name>A0A0C9YHK4_9AGAM</name>
<feature type="domain" description="Tc1-like transposase DDE" evidence="1">
    <location>
        <begin position="5"/>
        <end position="64"/>
    </location>
</feature>
<feature type="non-terminal residue" evidence="2">
    <location>
        <position position="64"/>
    </location>
</feature>
<dbReference type="InterPro" id="IPR038717">
    <property type="entry name" value="Tc1-like_DDE_dom"/>
</dbReference>